<gene>
    <name evidence="2" type="ORF">KK1_025860</name>
</gene>
<dbReference type="PANTHER" id="PTHR34222">
    <property type="entry name" value="GAG_PRE-INTEGRS DOMAIN-CONTAINING PROTEIN"/>
    <property type="match status" value="1"/>
</dbReference>
<keyword evidence="3" id="KW-1185">Reference proteome</keyword>
<reference evidence="2" key="1">
    <citation type="journal article" date="2012" name="Nat. Biotechnol.">
        <title>Draft genome sequence of pigeonpea (Cajanus cajan), an orphan legume crop of resource-poor farmers.</title>
        <authorList>
            <person name="Varshney R.K."/>
            <person name="Chen W."/>
            <person name="Li Y."/>
            <person name="Bharti A.K."/>
            <person name="Saxena R.K."/>
            <person name="Schlueter J.A."/>
            <person name="Donoghue M.T."/>
            <person name="Azam S."/>
            <person name="Fan G."/>
            <person name="Whaley A.M."/>
            <person name="Farmer A.D."/>
            <person name="Sheridan J."/>
            <person name="Iwata A."/>
            <person name="Tuteja R."/>
            <person name="Penmetsa R.V."/>
            <person name="Wu W."/>
            <person name="Upadhyaya H.D."/>
            <person name="Yang S.P."/>
            <person name="Shah T."/>
            <person name="Saxena K.B."/>
            <person name="Michael T."/>
            <person name="McCombie W.R."/>
            <person name="Yang B."/>
            <person name="Zhang G."/>
            <person name="Yang H."/>
            <person name="Wang J."/>
            <person name="Spillane C."/>
            <person name="Cook D.R."/>
            <person name="May G.D."/>
            <person name="Xu X."/>
            <person name="Jackson S.A."/>
        </authorList>
    </citation>
    <scope>NUCLEOTIDE SEQUENCE [LARGE SCALE GENOMIC DNA]</scope>
</reference>
<dbReference type="Gramene" id="C.cajan_26607.t">
    <property type="protein sequence ID" value="C.cajan_26607.t.cds1"/>
    <property type="gene ID" value="C.cajan_26607"/>
</dbReference>
<feature type="chain" id="PRO_5007588457" evidence="1">
    <location>
        <begin position="27"/>
        <end position="169"/>
    </location>
</feature>
<dbReference type="Proteomes" id="UP000075243">
    <property type="component" value="Unassembled WGS sequence"/>
</dbReference>
<proteinExistence type="predicted"/>
<keyword evidence="1" id="KW-0732">Signal</keyword>
<dbReference type="OMA" id="VEKEHRC"/>
<dbReference type="AlphaFoldDB" id="A0A151SBT6"/>
<organism evidence="2 3">
    <name type="scientific">Cajanus cajan</name>
    <name type="common">Pigeon pea</name>
    <name type="synonym">Cajanus indicus</name>
    <dbReference type="NCBI Taxonomy" id="3821"/>
    <lineage>
        <taxon>Eukaryota</taxon>
        <taxon>Viridiplantae</taxon>
        <taxon>Streptophyta</taxon>
        <taxon>Embryophyta</taxon>
        <taxon>Tracheophyta</taxon>
        <taxon>Spermatophyta</taxon>
        <taxon>Magnoliopsida</taxon>
        <taxon>eudicotyledons</taxon>
        <taxon>Gunneridae</taxon>
        <taxon>Pentapetalae</taxon>
        <taxon>rosids</taxon>
        <taxon>fabids</taxon>
        <taxon>Fabales</taxon>
        <taxon>Fabaceae</taxon>
        <taxon>Papilionoideae</taxon>
        <taxon>50 kb inversion clade</taxon>
        <taxon>NPAAA clade</taxon>
        <taxon>indigoferoid/millettioid clade</taxon>
        <taxon>Phaseoleae</taxon>
        <taxon>Cajanus</taxon>
    </lineage>
</organism>
<protein>
    <submittedName>
        <fullName evidence="2">Uncharacterized protein</fullName>
    </submittedName>
</protein>
<evidence type="ECO:0000313" key="2">
    <source>
        <dbReference type="EMBL" id="KYP52256.1"/>
    </source>
</evidence>
<sequence length="169" mass="19490">MIMAWLWNSMVLKISDTCMFLNSAKAIWFTVEETYSKAKDAAQIYEVKVKTMAAKQGTKTVMEYANQLKSLWMELDHYRVIKAKFSEDLTILREYIEQDQVYDFLVGLNQEYDQVRIQILGKEKVPGLNEVVAIIWSEESRRSLMLKTPTTDSSAMIVEGATVMVAKQK</sequence>
<evidence type="ECO:0000256" key="1">
    <source>
        <dbReference type="SAM" id="SignalP"/>
    </source>
</evidence>
<feature type="signal peptide" evidence="1">
    <location>
        <begin position="1"/>
        <end position="26"/>
    </location>
</feature>
<dbReference type="PANTHER" id="PTHR34222:SF37">
    <property type="entry name" value="RETROTRANSPOSON GAG DOMAIN-CONTAINING PROTEIN"/>
    <property type="match status" value="1"/>
</dbReference>
<evidence type="ECO:0000313" key="3">
    <source>
        <dbReference type="Proteomes" id="UP000075243"/>
    </source>
</evidence>
<dbReference type="EMBL" id="KQ483426">
    <property type="protein sequence ID" value="KYP52256.1"/>
    <property type="molecule type" value="Genomic_DNA"/>
</dbReference>
<accession>A0A151SBT6</accession>
<name>A0A151SBT6_CAJCA</name>